<evidence type="ECO:0000259" key="1">
    <source>
        <dbReference type="Pfam" id="PF07287"/>
    </source>
</evidence>
<accession>A0ABT4TCB2</accession>
<proteinExistence type="predicted"/>
<dbReference type="RefSeq" id="WP_148031088.1">
    <property type="nucleotide sequence ID" value="NZ_JAPNUD010000263.1"/>
</dbReference>
<dbReference type="PANTHER" id="PTHR47708">
    <property type="match status" value="1"/>
</dbReference>
<protein>
    <submittedName>
        <fullName evidence="2">DUF1446 domain-containing protein</fullName>
    </submittedName>
</protein>
<comment type="caution">
    <text evidence="2">The sequence shown here is derived from an EMBL/GenBank/DDBJ whole genome shotgun (WGS) entry which is preliminary data.</text>
</comment>
<organism evidence="2 3">
    <name type="scientific">Nonomuraea ferruginea</name>
    <dbReference type="NCBI Taxonomy" id="46174"/>
    <lineage>
        <taxon>Bacteria</taxon>
        <taxon>Bacillati</taxon>
        <taxon>Actinomycetota</taxon>
        <taxon>Actinomycetes</taxon>
        <taxon>Streptosporangiales</taxon>
        <taxon>Streptosporangiaceae</taxon>
        <taxon>Nonomuraea</taxon>
    </lineage>
</organism>
<name>A0ABT4TCB2_9ACTN</name>
<dbReference type="InterPro" id="IPR010839">
    <property type="entry name" value="AtuA_N"/>
</dbReference>
<dbReference type="PANTHER" id="PTHR47708:SF2">
    <property type="entry name" value="SI:CH73-132F6.5"/>
    <property type="match status" value="1"/>
</dbReference>
<evidence type="ECO:0000313" key="3">
    <source>
        <dbReference type="Proteomes" id="UP001212498"/>
    </source>
</evidence>
<reference evidence="2 3" key="1">
    <citation type="submission" date="2022-11" db="EMBL/GenBank/DDBJ databases">
        <title>Nonomuraea corallina sp. nov., a new species of the genus Nonomuraea isolated from sea side sediment in Thai sea.</title>
        <authorList>
            <person name="Ngamcharungchit C."/>
            <person name="Matsumoto A."/>
            <person name="Suriyachadkun C."/>
            <person name="Panbangred W."/>
            <person name="Inahashi Y."/>
            <person name="Intra B."/>
        </authorList>
    </citation>
    <scope>NUCLEOTIDE SEQUENCE [LARGE SCALE GENOMIC DNA]</scope>
    <source>
        <strain evidence="2 3">DSM 43553</strain>
    </source>
</reference>
<sequence>MAFWGDSVLPAVQMVERGEIDYLCCDHLAELTMSILSKQRSRNPEYGYTRDVLDLLRLSIRQCVTNGVKVITDAGGANPRACAERVAELCKDLGLTGVRIAVVTGDDISGDIDRLMAQGVSFTNMDTGEPLSSVRDRLTHANVYTGADGIVTALEQGADIVICGRVTDIALYLGPLRHEFGWAADDWERLGMATVVAHAIECGGQATGGLYDGGWWKTPGLENLGYPIADVSEDGTAVITKTPGSGGRVDIGTVSEQLVYEILDPANYLTADVTADFSGVRLTEVGPDQVRITGGTGRARPDTLKVNMGYRAGFIGEVQFTYTWPDAYAKARRGIEFLENRLDRAGFKSDDVQIEYVGRNSMWGDRVAEPDPADDDLLELVVRYAARCPDETEARKVFTESVPLYNNGPAGVGGIGTRPPLKELFSLWPCLIPREHVTAAVDILEV</sequence>
<dbReference type="EMBL" id="JAPNUD010000263">
    <property type="protein sequence ID" value="MDA0647181.1"/>
    <property type="molecule type" value="Genomic_DNA"/>
</dbReference>
<evidence type="ECO:0000313" key="2">
    <source>
        <dbReference type="EMBL" id="MDA0647181.1"/>
    </source>
</evidence>
<gene>
    <name evidence="2" type="ORF">OUY24_41705</name>
</gene>
<dbReference type="Proteomes" id="UP001212498">
    <property type="component" value="Unassembled WGS sequence"/>
</dbReference>
<keyword evidence="3" id="KW-1185">Reference proteome</keyword>
<feature type="domain" description="Acyclic terpene utilisation N-terminal" evidence="1">
    <location>
        <begin position="2"/>
        <end position="442"/>
    </location>
</feature>
<dbReference type="Pfam" id="PF07287">
    <property type="entry name" value="AtuA"/>
    <property type="match status" value="1"/>
</dbReference>